<dbReference type="AlphaFoldDB" id="A0A4S4MET5"/>
<feature type="region of interest" description="Disordered" evidence="1">
    <location>
        <begin position="523"/>
        <end position="542"/>
    </location>
</feature>
<evidence type="ECO:0000256" key="1">
    <source>
        <dbReference type="SAM" id="MobiDB-lite"/>
    </source>
</evidence>
<comment type="caution">
    <text evidence="2">The sequence shown here is derived from an EMBL/GenBank/DDBJ whole genome shotgun (WGS) entry which is preliminary data.</text>
</comment>
<organism evidence="2 3">
    <name type="scientific">Antrodiella citrinella</name>
    <dbReference type="NCBI Taxonomy" id="2447956"/>
    <lineage>
        <taxon>Eukaryota</taxon>
        <taxon>Fungi</taxon>
        <taxon>Dikarya</taxon>
        <taxon>Basidiomycota</taxon>
        <taxon>Agaricomycotina</taxon>
        <taxon>Agaricomycetes</taxon>
        <taxon>Polyporales</taxon>
        <taxon>Steccherinaceae</taxon>
        <taxon>Antrodiella</taxon>
    </lineage>
</organism>
<keyword evidence="3" id="KW-1185">Reference proteome</keyword>
<dbReference type="OrthoDB" id="2638305at2759"/>
<reference evidence="2 3" key="1">
    <citation type="submission" date="2019-02" db="EMBL/GenBank/DDBJ databases">
        <title>Genome sequencing of the rare red list fungi Antrodiella citrinella (Flaviporus citrinellus).</title>
        <authorList>
            <person name="Buettner E."/>
            <person name="Kellner H."/>
        </authorList>
    </citation>
    <scope>NUCLEOTIDE SEQUENCE [LARGE SCALE GENOMIC DNA]</scope>
    <source>
        <strain evidence="2 3">DSM 108506</strain>
    </source>
</reference>
<dbReference type="Proteomes" id="UP000308730">
    <property type="component" value="Unassembled WGS sequence"/>
</dbReference>
<sequence>MVAFFVQHVISILKDVVDDGKMTVSARRTYAKDWKNEVEDRVKQWKTARKNQSTCHDQLTFISNVVQYVNVAWKASEHGTVPLKNNFPLFGPCFLPPTYFDIQRRDHNHKDIVPETMYLKPVHIIHPFYYPDLARCPQCHSTNSIGWEGWTGHGHREVHGLHVEETAIGFQLLCKACKANKPASHGRRSKEHQSTWATTSVEFWDKRNFWEIPNGIPYFFKRCAVTRELLDFIVEQRISSTCGGLEENVKQYHLLEYKKRMANYLSAIKQAISTQEKRPSVTGGPTLKVFSAPFDKLGYNDSSITHDLINTVYAEFSTRTVENDSSRYLRTLTARSLSMDHTMKVAGKATMVDANSDRIQIIKALFSVINEHSEILTWRYQRSNVHGEVTEVLNGLRKRHEELNIPFPTTACADNCCQIRRAVLAAFPAIRVVLDVWHFICRYTTTVLDGTRNPHRVQVFSDIRDAILKVPAENGRPAVYWSQEDQAIRLVSVYQKWSEKGGVWSRASAKHVRKGCLSRPADEELNQNDPIAKDGSRMESTHRGWNKMNIGHASGLENMVHLGFDHVLRYNIRRAHSSSVILAKRPFAKSTHGSHYVGFVDSVARQWNMLCDTLKMPLPPLPELEDVQSNEAFGLGPSLSASDYDKLLKVPKIEPKEDSDSEEPEEEILESIQIMRTLSIKPAERFVPEHPTDTPDVIPGIAVKRTPSHTVPAPESSSHNTPTNTPIIDLCSIDELPSRPTTPSLPSQQCSVVGHVPAEAVLEPGHIERAESEAQAAAESLTRQQVRAGKRRATEISNDLKMQFLLDGTREDEQRRKRLRVEHDVGWDSGTEMQLISEAGPDTSQALQSLQSQLNQFGGSTAFSFDVKAAAVTHISQRLRPSGSTPTRGSNTSTTTPAKIHPFFGSLGANPSVPRLSSEPVSSSPAANSTSQATLPVQASNRTIQQLTAQLPPPKGECGPLTRSQRIFKFRTTTDARALAIGGGEFYKHEWFLFMLMRLENGWQSFNMGSSEIVHATEQYNDRLSRENIRRGILSTVPKTPRTVLNKLGEVEDICTKRIKTQNFKSSSGREEFWKRHCDAVPLGRVSEDSKAKGRKGMVCSRCKTLMYPGGRNSELNHAKGHCSDGAPVKFGWQGKLQVKEKDKLPGPLFPLPRGIFMNGESFHPLVFLSTLHDVYDKVFVESHPIKELYLEYDAFIGFLHERTIRISDSGSYLFNIPPFVDIVFPSQISDESRNALIVQHAGHPHLRLDCLRDDLDVQTTGEISQPAASGSSY</sequence>
<accession>A0A4S4MET5</accession>
<feature type="region of interest" description="Disordered" evidence="1">
    <location>
        <begin position="877"/>
        <end position="937"/>
    </location>
</feature>
<feature type="compositionally biased region" description="Polar residues" evidence="1">
    <location>
        <begin position="919"/>
        <end position="937"/>
    </location>
</feature>
<protein>
    <submittedName>
        <fullName evidence="2">Uncharacterized protein</fullName>
    </submittedName>
</protein>
<name>A0A4S4MET5_9APHY</name>
<feature type="compositionally biased region" description="Basic and acidic residues" evidence="1">
    <location>
        <begin position="531"/>
        <end position="542"/>
    </location>
</feature>
<gene>
    <name evidence="2" type="ORF">EUX98_g7992</name>
</gene>
<evidence type="ECO:0000313" key="3">
    <source>
        <dbReference type="Proteomes" id="UP000308730"/>
    </source>
</evidence>
<evidence type="ECO:0000313" key="2">
    <source>
        <dbReference type="EMBL" id="THH23181.1"/>
    </source>
</evidence>
<dbReference type="EMBL" id="SGPM01000383">
    <property type="protein sequence ID" value="THH23181.1"/>
    <property type="molecule type" value="Genomic_DNA"/>
</dbReference>
<proteinExistence type="predicted"/>
<feature type="compositionally biased region" description="Low complexity" evidence="1">
    <location>
        <begin position="881"/>
        <end position="897"/>
    </location>
</feature>